<keyword evidence="3 11" id="KW-0728">SH3 domain</keyword>
<dbReference type="GO" id="GO:0003774">
    <property type="term" value="F:cytoskeletal motor activity"/>
    <property type="evidence" value="ECO:0007669"/>
    <property type="project" value="UniProtKB-UniRule"/>
</dbReference>
<dbReference type="InterPro" id="IPR019749">
    <property type="entry name" value="Band_41_domain"/>
</dbReference>
<feature type="domain" description="SH3" evidence="14">
    <location>
        <begin position="2044"/>
        <end position="2108"/>
    </location>
</feature>
<feature type="domain" description="Myosin motor" evidence="17">
    <location>
        <begin position="7"/>
        <end position="673"/>
    </location>
</feature>
<dbReference type="Pfam" id="PF26570">
    <property type="entry name" value="MYO15"/>
    <property type="match status" value="1"/>
</dbReference>
<comment type="subcellular location">
    <subcellularLocation>
        <location evidence="1">Cytoplasm</location>
    </subcellularLocation>
</comment>
<dbReference type="SUPFAM" id="SSF47031">
    <property type="entry name" value="Second domain of FERM"/>
    <property type="match status" value="1"/>
</dbReference>
<keyword evidence="5" id="KW-0677">Repeat</keyword>
<keyword evidence="8 12" id="KW-0518">Myosin</keyword>
<evidence type="ECO:0000259" key="17">
    <source>
        <dbReference type="PROSITE" id="PS51456"/>
    </source>
</evidence>
<dbReference type="GO" id="GO:0016459">
    <property type="term" value="C:myosin complex"/>
    <property type="evidence" value="ECO:0007669"/>
    <property type="project" value="UniProtKB-KW"/>
</dbReference>
<evidence type="ECO:0000256" key="10">
    <source>
        <dbReference type="ARBA" id="ARBA00023203"/>
    </source>
</evidence>
<evidence type="ECO:0000259" key="14">
    <source>
        <dbReference type="PROSITE" id="PS50002"/>
    </source>
</evidence>
<dbReference type="SMART" id="SM00139">
    <property type="entry name" value="MyTH4"/>
    <property type="match status" value="2"/>
</dbReference>
<dbReference type="SUPFAM" id="SSF52540">
    <property type="entry name" value="P-loop containing nucleoside triphosphate hydrolases"/>
    <property type="match status" value="1"/>
</dbReference>
<feature type="binding site" evidence="12">
    <location>
        <begin position="97"/>
        <end position="104"/>
    </location>
    <ligand>
        <name>ATP</name>
        <dbReference type="ChEBI" id="CHEBI:30616"/>
    </ligand>
</feature>
<feature type="domain" description="MyTH4" evidence="16">
    <location>
        <begin position="825"/>
        <end position="975"/>
    </location>
</feature>
<evidence type="ECO:0000256" key="2">
    <source>
        <dbReference type="ARBA" id="ARBA00008314"/>
    </source>
</evidence>
<gene>
    <name evidence="18" type="ORF">CYNAS_LOCUS21063</name>
</gene>
<dbReference type="SMART" id="SM00326">
    <property type="entry name" value="SH3"/>
    <property type="match status" value="1"/>
</dbReference>
<proteinExistence type="inferred from homology"/>
<dbReference type="Gene3D" id="3.40.850.10">
    <property type="entry name" value="Kinesin motor domain"/>
    <property type="match status" value="1"/>
</dbReference>
<dbReference type="GO" id="GO:0005524">
    <property type="term" value="F:ATP binding"/>
    <property type="evidence" value="ECO:0007669"/>
    <property type="project" value="UniProtKB-UniRule"/>
</dbReference>
<keyword evidence="6 12" id="KW-0547">Nucleotide-binding</keyword>
<dbReference type="PROSITE" id="PS50096">
    <property type="entry name" value="IQ"/>
    <property type="match status" value="2"/>
</dbReference>
<evidence type="ECO:0000256" key="6">
    <source>
        <dbReference type="ARBA" id="ARBA00022741"/>
    </source>
</evidence>
<dbReference type="InterPro" id="IPR036961">
    <property type="entry name" value="Kinesin_motor_dom_sf"/>
</dbReference>
<dbReference type="InterPro" id="IPR036028">
    <property type="entry name" value="SH3-like_dom_sf"/>
</dbReference>
<dbReference type="InterPro" id="IPR059004">
    <property type="entry name" value="MYO15"/>
</dbReference>
<dbReference type="Proteomes" id="UP001176961">
    <property type="component" value="Unassembled WGS sequence"/>
</dbReference>
<dbReference type="EMBL" id="CATQJL010000326">
    <property type="protein sequence ID" value="CAJ0609080.1"/>
    <property type="molecule type" value="Genomic_DNA"/>
</dbReference>
<evidence type="ECO:0000256" key="8">
    <source>
        <dbReference type="ARBA" id="ARBA00023123"/>
    </source>
</evidence>
<dbReference type="CDD" id="cd14473">
    <property type="entry name" value="FERM_B-lobe"/>
    <property type="match status" value="1"/>
</dbReference>
<evidence type="ECO:0000256" key="1">
    <source>
        <dbReference type="ARBA" id="ARBA00004496"/>
    </source>
</evidence>
<feature type="compositionally biased region" description="Polar residues" evidence="13">
    <location>
        <begin position="1295"/>
        <end position="1312"/>
    </location>
</feature>
<evidence type="ECO:0000256" key="7">
    <source>
        <dbReference type="ARBA" id="ARBA00022840"/>
    </source>
</evidence>
<comment type="similarity">
    <text evidence="2 12">Belongs to the TRAFAC class myosin-kinesin ATPase superfamily. Myosin family.</text>
</comment>
<keyword evidence="4" id="KW-0963">Cytoplasm</keyword>
<dbReference type="Gene3D" id="3.10.20.90">
    <property type="entry name" value="Phosphatidylinositol 3-kinase Catalytic Subunit, Chain A, domain 1"/>
    <property type="match status" value="1"/>
</dbReference>
<dbReference type="Gene3D" id="2.30.30.40">
    <property type="entry name" value="SH3 Domains"/>
    <property type="match status" value="1"/>
</dbReference>
<feature type="region of interest" description="Disordered" evidence="13">
    <location>
        <begin position="1590"/>
        <end position="1669"/>
    </location>
</feature>
<accession>A0AA36MG92</accession>
<dbReference type="InterPro" id="IPR011993">
    <property type="entry name" value="PH-like_dom_sf"/>
</dbReference>
<evidence type="ECO:0000259" key="16">
    <source>
        <dbReference type="PROSITE" id="PS51016"/>
    </source>
</evidence>
<feature type="region of interest" description="Disordered" evidence="13">
    <location>
        <begin position="1094"/>
        <end position="1147"/>
    </location>
</feature>
<dbReference type="PROSITE" id="PS50057">
    <property type="entry name" value="FERM_3"/>
    <property type="match status" value="1"/>
</dbReference>
<feature type="region of interest" description="Actin-binding" evidence="12">
    <location>
        <begin position="551"/>
        <end position="573"/>
    </location>
</feature>
<feature type="compositionally biased region" description="Basic and acidic residues" evidence="13">
    <location>
        <begin position="1213"/>
        <end position="1226"/>
    </location>
</feature>
<feature type="domain" description="MyTH4" evidence="16">
    <location>
        <begin position="2178"/>
        <end position="2333"/>
    </location>
</feature>
<dbReference type="Gene3D" id="1.20.58.530">
    <property type="match status" value="1"/>
</dbReference>
<feature type="region of interest" description="Disordered" evidence="13">
    <location>
        <begin position="1162"/>
        <end position="1234"/>
    </location>
</feature>
<protein>
    <recommendedName>
        <fullName evidence="20">Unconventional myosin-XV</fullName>
    </recommendedName>
</protein>
<dbReference type="Gene3D" id="1.20.120.720">
    <property type="entry name" value="Myosin VI head, motor domain, U50 subdomain"/>
    <property type="match status" value="1"/>
</dbReference>
<dbReference type="Pfam" id="PF07653">
    <property type="entry name" value="SH3_2"/>
    <property type="match status" value="1"/>
</dbReference>
<dbReference type="InterPro" id="IPR019748">
    <property type="entry name" value="FERM_central"/>
</dbReference>
<dbReference type="PROSITE" id="PS51016">
    <property type="entry name" value="MYTH4"/>
    <property type="match status" value="2"/>
</dbReference>
<evidence type="ECO:0000256" key="12">
    <source>
        <dbReference type="PROSITE-ProRule" id="PRU00782"/>
    </source>
</evidence>
<dbReference type="SMART" id="SM00242">
    <property type="entry name" value="MYSc"/>
    <property type="match status" value="1"/>
</dbReference>
<dbReference type="Gene3D" id="1.10.10.820">
    <property type="match status" value="1"/>
</dbReference>
<dbReference type="Gene3D" id="2.30.29.30">
    <property type="entry name" value="Pleckstrin-homology domain (PH domain)/Phosphotyrosine-binding domain (PTB)"/>
    <property type="match status" value="1"/>
</dbReference>
<dbReference type="InterPro" id="IPR027417">
    <property type="entry name" value="P-loop_NTPase"/>
</dbReference>
<dbReference type="InterPro" id="IPR000857">
    <property type="entry name" value="MyTH4_dom"/>
</dbReference>
<feature type="region of interest" description="Disordered" evidence="13">
    <location>
        <begin position="1293"/>
        <end position="1351"/>
    </location>
</feature>
<dbReference type="SMART" id="SM00015">
    <property type="entry name" value="IQ"/>
    <property type="match status" value="2"/>
</dbReference>
<dbReference type="SMART" id="SM00295">
    <property type="entry name" value="B41"/>
    <property type="match status" value="1"/>
</dbReference>
<evidence type="ECO:0000256" key="5">
    <source>
        <dbReference type="ARBA" id="ARBA00022737"/>
    </source>
</evidence>
<dbReference type="Gene3D" id="6.20.240.20">
    <property type="match status" value="1"/>
</dbReference>
<reference evidence="18" key="1">
    <citation type="submission" date="2023-07" db="EMBL/GenBank/DDBJ databases">
        <authorList>
            <consortium name="CYATHOMIX"/>
        </authorList>
    </citation>
    <scope>NUCLEOTIDE SEQUENCE</scope>
    <source>
        <strain evidence="18">N/A</strain>
    </source>
</reference>
<dbReference type="Pfam" id="PF00612">
    <property type="entry name" value="IQ"/>
    <property type="match status" value="2"/>
</dbReference>
<feature type="domain" description="FERM" evidence="15">
    <location>
        <begin position="2339"/>
        <end position="2644"/>
    </location>
</feature>
<dbReference type="Gene3D" id="1.20.5.190">
    <property type="match status" value="1"/>
</dbReference>
<dbReference type="SUPFAM" id="SSF50044">
    <property type="entry name" value="SH3-domain"/>
    <property type="match status" value="1"/>
</dbReference>
<keyword evidence="7 12" id="KW-0067">ATP-binding</keyword>
<evidence type="ECO:0000313" key="19">
    <source>
        <dbReference type="Proteomes" id="UP001176961"/>
    </source>
</evidence>
<sequence length="2651" mass="303264">MGLGDPPSGENLLDLSDTTEPRTLSEIAERFRNKRIYTNVGDVLLSVNPYEKYSIYDESVIAQYRQLSRYAHIFTPARSAVENIESGSTTQFIVLSGESNSGKSFNAHQVMRYLATSRNSKVTIKHIDAITTIFNSFGCAKTVKNDNATRFGYCMDFFYNKNTLSGLGLSTTLPLETTRVVSQKAGERNYNVFYELCAGIASDARASYGIRDQQKFFYLTQGKAVDSVRNDAANFAELDAALEIVGFSDEQRQIIYKTLATILHLGNMYFRQRRSAEDDTEYVEVSNDAELKWASYLLDVDMYSFAPCFTHKFTKTDEGVNKMAYSMGQALDARDSLAMTLYEVMFSWILKRISLHLKCSEHNATISVVDCYGIERYNNNGLEQLLINTVNEKLGNTFVKQTFLEELGDYVSEGLSFDWKMPSYLDNDKVLDLLCKKPYGLLYLIDDECKFPKASDESYLRHCNLNHLDKSIYGKAKDKERLQMSVRHSFGSTWYNVHGFVQRNKRALPGSVAKILAESQNPVIAMLFRPLAGKEGADYVIYSAQQFNVASTALVERILSGQTHFVRCVRSNNERLPAHLDEATLARQIKNLYIVETLQFRKAGFPVRIPFERFARNYRCLLPSDIALCQNQKEIIDDILDGQGVKFADDYRIGMNYVFMRDRLANRLQTLREKTQRDAAYVIQKTMRAYVARKSYLKKRNAVVLLQAGLRGWKARKECNALRQRLFSNLGVQTKRSRRLNAYHESLLTETSDKQTLNPLTAPLIKDKMANTDLEKPHYETKLKSDIKTTTEYLPIGLKSRIHTIEPVTIEKFAENNIRCHLLEPRREPILTPFLLKENDIDFRLSIEIFKLLLKYMNDQTLTRSQLDDLARYIVKQGIANSCQRDEIIVQICNQIYKNLDKEATTRCGRLLLHAVGVFAPSEAVLPMLISFANQLNVPLRKQLLSTIARRLNIYDNQHATRLLPASHLEMAAIYSYHNAAIEVTDPQNNVYMVEAHPWITNEEFAARVLRHRGIGDSSGWTVEVEAEKMLYCPSGAHFLFDVISEIELGKEENKRSFFYNYSTERTLPPVNQNKTENIDPPTRILSPVLKRRMRQMNESQDSLRGDRSLDGFSGGELPHRRGRSQDSPRLARLPSSPPVQRQAYRAVDEDEDYCYALPIKPKAMNDSPISNRALRANPPPDVRPPELPRQPIPNNSMGCYDMPYQPSHPHHRPSDSQDRAQDRPEPVAPNQYYPQTMPMLQYVPVMMAPQIQMFPTQMSQTVVQSPILMPPSQLLTSAKIQPPLAFEKVLPQARATSRQSHQREPSSQSYGRSDAEDRNPEYGVSVDPRVGFDSIRSRSSDLTRGGVSDQVPSVYSTMSVASRIRSMPVPNNNRDVDRFLDEVFDQVLSPHELAAAEMNPHQIAATIKGGAYGFDDYDTVRDTVYQKKNTPYPTDYSADPNMQDGNRYDYITRERMPTREQLSRPTERAQSIPRYPVHRHIPHESSDSLPSDVCTMREYVPSPPGTSTIPSSSRLYGGVEETDNVYEPQQMLFMMPMQMNASNGQMMPVLMAPGMMTSSVAPNMMYCMTPARQTASATRQRRHRSIDTAPLNNYEDDDSIHQHTHHNSSSSSDFHPRNQNPQQFRSMLGPGDLATLKAIPRPMPRSPSPAKSPTAERKPNGLNRVPPDAYRLPAVQSTTINSEHPEPRRLKVPGKNFMKEIQIKEQEALRKINERMKNLPPPVDEVKIYNLPRKKTVTPEQVFARLPPEEPHEIIPDFQPDYIVQREEPQTRWVEEKPQARYVSREEPRYVQREEPQSRWVFEGEVERPVERPETMVEEVTRIRSPSFPVPQEQIQVPETSIRSDSVASSERPAVKYLKQPWKLTIRKEMFHPKEVLDDAQASQLFAQIITDCRKGNAYRIRSYERDQVVEILKASNIPPDMLNRQAEIPIDVKIAVIEAARKWPLYFAQFYEVVEERSNESVSVLLAISEHGVKLLLHTPLDKQNPLKSQDYFSFADLSETTLEGDDVVCLHTQNNGTIRLRDRMAPQIKAQIDKCMFGELQQKQFVRATADYVTKQPNLLSFKKGETIELVTPPNDEVPTPGWFYGKIGNRYGSLPAQYVVPLDDNNREVEESVPPLPLVEENTNTEISSQLDGNKYTMMEFALNHFRGPKGYESTMRKNKKDWTWQDIAHKIKFTDKPISHSLIRFDSNELDKLAAETFTCIMKYMGDEPIRRGETLTDAVYRLLLICHKHAPLRDEVYCQIIRQTTNNKSNKPDSSIRGWRLFSILTAYFECSLSLRPYVMKYLGENADDHRRAYHGTAQLCLQNLNQTIRYGGRKYLLSGMEVEEITNGKIHKRQNYFLPGGSTKVVNTKSVTVVEEAIRELCLELNIRSPGEQQEFCLCYVLDKDHQIEYCNNGDYILDICTELERKRLQFDFILRRCTWVHPLRLDHPVYIDVMFNQVVPDYLDGMFVMRQAAGQISAATVEDISKLAAYIHLADNAARKTAVTPKVMGHLLPAAALEYTSSDTWANRVNRQLRTMNYQMTSTQAKAGFLEILSNWQLFGCTVFRLEEATCDGRLLHSTELAIGKNGVKLLEPRSRETLEHWEYDKIVSVKGVGNVVEMVVGTEDSNKKYEFHSRKSCSAIVRLVEHYTVIIKESQGTLMDKI</sequence>
<feature type="compositionally biased region" description="Basic and acidic residues" evidence="13">
    <location>
        <begin position="1118"/>
        <end position="1127"/>
    </location>
</feature>
<dbReference type="Pfam" id="PF00063">
    <property type="entry name" value="Myosin_head"/>
    <property type="match status" value="1"/>
</dbReference>
<evidence type="ECO:0000256" key="13">
    <source>
        <dbReference type="SAM" id="MobiDB-lite"/>
    </source>
</evidence>
<keyword evidence="9 12" id="KW-0505">Motor protein</keyword>
<dbReference type="Gene3D" id="1.25.40.530">
    <property type="entry name" value="MyTH4 domain"/>
    <property type="match status" value="2"/>
</dbReference>
<dbReference type="GO" id="GO:0005737">
    <property type="term" value="C:cytoplasm"/>
    <property type="evidence" value="ECO:0007669"/>
    <property type="project" value="UniProtKB-SubCell"/>
</dbReference>
<evidence type="ECO:0000256" key="11">
    <source>
        <dbReference type="PROSITE-ProRule" id="PRU00192"/>
    </source>
</evidence>
<dbReference type="PANTHER" id="PTHR22692:SF26">
    <property type="entry name" value="SH3 DOMAIN-CONTAINING PROTEIN"/>
    <property type="match status" value="1"/>
</dbReference>
<dbReference type="InterPro" id="IPR000299">
    <property type="entry name" value="FERM_domain"/>
</dbReference>
<evidence type="ECO:0000256" key="9">
    <source>
        <dbReference type="ARBA" id="ARBA00023175"/>
    </source>
</evidence>
<dbReference type="PANTHER" id="PTHR22692">
    <property type="entry name" value="MYOSIN VII, XV"/>
    <property type="match status" value="1"/>
</dbReference>
<organism evidence="18 19">
    <name type="scientific">Cylicocyclus nassatus</name>
    <name type="common">Nematode worm</name>
    <dbReference type="NCBI Taxonomy" id="53992"/>
    <lineage>
        <taxon>Eukaryota</taxon>
        <taxon>Metazoa</taxon>
        <taxon>Ecdysozoa</taxon>
        <taxon>Nematoda</taxon>
        <taxon>Chromadorea</taxon>
        <taxon>Rhabditida</taxon>
        <taxon>Rhabditina</taxon>
        <taxon>Rhabditomorpha</taxon>
        <taxon>Strongyloidea</taxon>
        <taxon>Strongylidae</taxon>
        <taxon>Cylicocyclus</taxon>
    </lineage>
</organism>
<dbReference type="CDD" id="cd23767">
    <property type="entry name" value="IQCD"/>
    <property type="match status" value="1"/>
</dbReference>
<dbReference type="PROSITE" id="PS51456">
    <property type="entry name" value="MYOSIN_MOTOR"/>
    <property type="match status" value="1"/>
</dbReference>
<dbReference type="InterPro" id="IPR000048">
    <property type="entry name" value="IQ_motif_EF-hand-BS"/>
</dbReference>
<dbReference type="GO" id="GO:0003779">
    <property type="term" value="F:actin binding"/>
    <property type="evidence" value="ECO:0007669"/>
    <property type="project" value="UniProtKB-KW"/>
</dbReference>
<evidence type="ECO:0008006" key="20">
    <source>
        <dbReference type="Google" id="ProtNLM"/>
    </source>
</evidence>
<dbReference type="Pfam" id="PF00373">
    <property type="entry name" value="FERM_M"/>
    <property type="match status" value="1"/>
</dbReference>
<evidence type="ECO:0000256" key="4">
    <source>
        <dbReference type="ARBA" id="ARBA00022490"/>
    </source>
</evidence>
<dbReference type="InterPro" id="IPR035963">
    <property type="entry name" value="FERM_2"/>
</dbReference>
<dbReference type="Pfam" id="PF00784">
    <property type="entry name" value="MyTH4"/>
    <property type="match status" value="2"/>
</dbReference>
<evidence type="ECO:0000256" key="3">
    <source>
        <dbReference type="ARBA" id="ARBA00022443"/>
    </source>
</evidence>
<comment type="caution">
    <text evidence="18">The sequence shown here is derived from an EMBL/GenBank/DDBJ whole genome shotgun (WGS) entry which is preliminary data.</text>
</comment>
<evidence type="ECO:0000313" key="18">
    <source>
        <dbReference type="EMBL" id="CAJ0609080.1"/>
    </source>
</evidence>
<dbReference type="InterPro" id="IPR038185">
    <property type="entry name" value="MyTH4_dom_sf"/>
</dbReference>
<dbReference type="InterPro" id="IPR001609">
    <property type="entry name" value="Myosin_head_motor_dom-like"/>
</dbReference>
<dbReference type="InterPro" id="IPR051567">
    <property type="entry name" value="Unconventional_Myosin_ATPase"/>
</dbReference>
<dbReference type="InterPro" id="IPR001452">
    <property type="entry name" value="SH3_domain"/>
</dbReference>
<dbReference type="PROSITE" id="PS50002">
    <property type="entry name" value="SH3"/>
    <property type="match status" value="1"/>
</dbReference>
<evidence type="ECO:0000259" key="15">
    <source>
        <dbReference type="PROSITE" id="PS50057"/>
    </source>
</evidence>
<keyword evidence="19" id="KW-1185">Reference proteome</keyword>
<name>A0AA36MG92_CYLNA</name>
<feature type="compositionally biased region" description="Pro residues" evidence="13">
    <location>
        <begin position="1178"/>
        <end position="1192"/>
    </location>
</feature>
<keyword evidence="10 12" id="KW-0009">Actin-binding</keyword>
<dbReference type="PRINTS" id="PR00193">
    <property type="entry name" value="MYOSINHEAVY"/>
</dbReference>